<proteinExistence type="predicted"/>
<feature type="region of interest" description="Disordered" evidence="1">
    <location>
        <begin position="28"/>
        <end position="89"/>
    </location>
</feature>
<feature type="non-terminal residue" evidence="2">
    <location>
        <position position="89"/>
    </location>
</feature>
<name>A0ABR2WPZ7_9FUNG</name>
<dbReference type="Proteomes" id="UP001479436">
    <property type="component" value="Unassembled WGS sequence"/>
</dbReference>
<dbReference type="EMBL" id="JASJQH010000608">
    <property type="protein sequence ID" value="KAK9763563.1"/>
    <property type="molecule type" value="Genomic_DNA"/>
</dbReference>
<reference evidence="2 3" key="1">
    <citation type="submission" date="2023-04" db="EMBL/GenBank/DDBJ databases">
        <title>Genome of Basidiobolus ranarum AG-B5.</title>
        <authorList>
            <person name="Stajich J.E."/>
            <person name="Carter-House D."/>
            <person name="Gryganskyi A."/>
        </authorList>
    </citation>
    <scope>NUCLEOTIDE SEQUENCE [LARGE SCALE GENOMIC DNA]</scope>
    <source>
        <strain evidence="2 3">AG-B5</strain>
    </source>
</reference>
<accession>A0ABR2WPZ7</accession>
<keyword evidence="3" id="KW-1185">Reference proteome</keyword>
<gene>
    <name evidence="2" type="ORF">K7432_009639</name>
</gene>
<comment type="caution">
    <text evidence="2">The sequence shown here is derived from an EMBL/GenBank/DDBJ whole genome shotgun (WGS) entry which is preliminary data.</text>
</comment>
<organism evidence="2 3">
    <name type="scientific">Basidiobolus ranarum</name>
    <dbReference type="NCBI Taxonomy" id="34480"/>
    <lineage>
        <taxon>Eukaryota</taxon>
        <taxon>Fungi</taxon>
        <taxon>Fungi incertae sedis</taxon>
        <taxon>Zoopagomycota</taxon>
        <taxon>Entomophthoromycotina</taxon>
        <taxon>Basidiobolomycetes</taxon>
        <taxon>Basidiobolales</taxon>
        <taxon>Basidiobolaceae</taxon>
        <taxon>Basidiobolus</taxon>
    </lineage>
</organism>
<feature type="compositionally biased region" description="Basic and acidic residues" evidence="1">
    <location>
        <begin position="46"/>
        <end position="56"/>
    </location>
</feature>
<evidence type="ECO:0000313" key="2">
    <source>
        <dbReference type="EMBL" id="KAK9763563.1"/>
    </source>
</evidence>
<protein>
    <submittedName>
        <fullName evidence="2">Uncharacterized protein</fullName>
    </submittedName>
</protein>
<evidence type="ECO:0000313" key="3">
    <source>
        <dbReference type="Proteomes" id="UP001479436"/>
    </source>
</evidence>
<evidence type="ECO:0000256" key="1">
    <source>
        <dbReference type="SAM" id="MobiDB-lite"/>
    </source>
</evidence>
<sequence>MSQVSSDFLQDAHRYYEILSARSRSRSALMAKDSNNPRQPRLRTQRSIEDAKEFCSRNKYHPVMSEGKPRIRPVPNVGELSSRLERYLQ</sequence>